<dbReference type="SUPFAM" id="SSF48498">
    <property type="entry name" value="Tetracyclin repressor-like, C-terminal domain"/>
    <property type="match status" value="1"/>
</dbReference>
<evidence type="ECO:0000256" key="2">
    <source>
        <dbReference type="ARBA" id="ARBA00023163"/>
    </source>
</evidence>
<dbReference type="InterPro" id="IPR036271">
    <property type="entry name" value="Tet_transcr_reg_TetR-rel_C_sf"/>
</dbReference>
<dbReference type="SUPFAM" id="SSF46689">
    <property type="entry name" value="Homeodomain-like"/>
    <property type="match status" value="1"/>
</dbReference>
<proteinExistence type="predicted"/>
<evidence type="ECO:0000313" key="5">
    <source>
        <dbReference type="Proteomes" id="UP001230328"/>
    </source>
</evidence>
<evidence type="ECO:0000313" key="4">
    <source>
        <dbReference type="EMBL" id="MDQ1025039.1"/>
    </source>
</evidence>
<evidence type="ECO:0000259" key="3">
    <source>
        <dbReference type="Pfam" id="PF13305"/>
    </source>
</evidence>
<dbReference type="EMBL" id="JAUSZI010000002">
    <property type="protein sequence ID" value="MDQ1025039.1"/>
    <property type="molecule type" value="Genomic_DNA"/>
</dbReference>
<protein>
    <submittedName>
        <fullName evidence="4">AcrR family transcriptional regulator</fullName>
    </submittedName>
</protein>
<accession>A0ABU0SN97</accession>
<sequence length="284" mass="30088">MALVGAGTVEETSRDVAESQRMAGQLWRPRLMTVAVDRYGSAMDVSGTSATAENSKPAAVIKVTARQLLVKLGAGGLSLDAVARDSGLAVTDIEAVFPHRDDLLTALVIDAYNESGAAMERADQAARDAHASAGARLLTVTRALRQWSFDNPAEFTLIYGSPVPEYHAPQDTVPTASRTPAVLAGIVRSALEAGELTPPRRAVPGPPLLLPEAVQLFGGTPEAPFSDIIERGIVLWSNLIGLLVFQVFSRTHDSVRDESAFFDFAIAVAAEGIGLEVPLDETTD</sequence>
<keyword evidence="5" id="KW-1185">Reference proteome</keyword>
<organism evidence="4 5">
    <name type="scientific">Streptomyces umbrinus</name>
    <dbReference type="NCBI Taxonomy" id="67370"/>
    <lineage>
        <taxon>Bacteria</taxon>
        <taxon>Bacillati</taxon>
        <taxon>Actinomycetota</taxon>
        <taxon>Actinomycetes</taxon>
        <taxon>Kitasatosporales</taxon>
        <taxon>Streptomycetaceae</taxon>
        <taxon>Streptomyces</taxon>
        <taxon>Streptomyces phaeochromogenes group</taxon>
    </lineage>
</organism>
<evidence type="ECO:0000256" key="1">
    <source>
        <dbReference type="ARBA" id="ARBA00023015"/>
    </source>
</evidence>
<gene>
    <name evidence="4" type="ORF">QF035_002621</name>
</gene>
<reference evidence="4 5" key="1">
    <citation type="submission" date="2023-07" db="EMBL/GenBank/DDBJ databases">
        <title>Comparative genomics of wheat-associated soil bacteria to identify genetic determinants of phenazine resistance.</title>
        <authorList>
            <person name="Mouncey N."/>
        </authorList>
    </citation>
    <scope>NUCLEOTIDE SEQUENCE [LARGE SCALE GENOMIC DNA]</scope>
    <source>
        <strain evidence="4 5">V2I4</strain>
    </source>
</reference>
<name>A0ABU0SN97_9ACTN</name>
<dbReference type="Proteomes" id="UP001230328">
    <property type="component" value="Unassembled WGS sequence"/>
</dbReference>
<comment type="caution">
    <text evidence="4">The sequence shown here is derived from an EMBL/GenBank/DDBJ whole genome shotgun (WGS) entry which is preliminary data.</text>
</comment>
<keyword evidence="1" id="KW-0805">Transcription regulation</keyword>
<dbReference type="Pfam" id="PF13305">
    <property type="entry name" value="TetR_C_33"/>
    <property type="match status" value="1"/>
</dbReference>
<feature type="domain" description="HTH-type transcriptional regulator MT1864/Rv1816-like C-terminal" evidence="3">
    <location>
        <begin position="138"/>
        <end position="267"/>
    </location>
</feature>
<dbReference type="InterPro" id="IPR025996">
    <property type="entry name" value="MT1864/Rv1816-like_C"/>
</dbReference>
<keyword evidence="2" id="KW-0804">Transcription</keyword>
<dbReference type="InterPro" id="IPR009057">
    <property type="entry name" value="Homeodomain-like_sf"/>
</dbReference>
<dbReference type="Gene3D" id="1.10.357.10">
    <property type="entry name" value="Tetracycline Repressor, domain 2"/>
    <property type="match status" value="1"/>
</dbReference>